<dbReference type="PANTHER" id="PTHR11014">
    <property type="entry name" value="PEPTIDASE M20 FAMILY MEMBER"/>
    <property type="match status" value="1"/>
</dbReference>
<sequence>MQNTWIDDASWVETDVIRSRRYLHRLPELSFQEQATSDYIYDKLVSYGISNIQRSVGNGHSVIARIEGVTNKGPTIALRADMDALPIEEETDLPFKSVYSGKMHACGHDAHTAILLGVANLMQHKKNEFHGTIVFIFQHGEEVKPGGAKSIMESGCLDDVDEIYGLHVDPQLNIGEMSYSYDYSSASSDSIQIAVQGKGGHASRPQEAVDSVIIAAEIITNLQTLISRNVDPFKPAVLTFGSVQAGGTAKNIIADQALIYGTLRTFSENIRLTIKEKLIKMVEAIALMNEGEVSINYQDGYPALLNNKEIVKQAVSVIKTQGAFKKVFERSPSLIGEDFAYYAQEIPGAFFQLGTSDPNFEERYPLHHPKFIIKEAALLKGVQLFISILSDRLN</sequence>
<dbReference type="Gene3D" id="3.40.630.10">
    <property type="entry name" value="Zn peptidases"/>
    <property type="match status" value="1"/>
</dbReference>
<comment type="similarity">
    <text evidence="1">Belongs to the peptidase M20 family.</text>
</comment>
<dbReference type="InterPro" id="IPR002933">
    <property type="entry name" value="Peptidase_M20"/>
</dbReference>
<dbReference type="Pfam" id="PF01546">
    <property type="entry name" value="Peptidase_M20"/>
    <property type="match status" value="1"/>
</dbReference>
<organism evidence="5 6">
    <name type="scientific">Fundicoccus ignavus</name>
    <dbReference type="NCBI Taxonomy" id="2664442"/>
    <lineage>
        <taxon>Bacteria</taxon>
        <taxon>Bacillati</taxon>
        <taxon>Bacillota</taxon>
        <taxon>Bacilli</taxon>
        <taxon>Lactobacillales</taxon>
        <taxon>Aerococcaceae</taxon>
        <taxon>Fundicoccus</taxon>
    </lineage>
</organism>
<dbReference type="Gene3D" id="3.30.70.360">
    <property type="match status" value="1"/>
</dbReference>
<dbReference type="NCBIfam" id="TIGR01891">
    <property type="entry name" value="amidohydrolases"/>
    <property type="match status" value="1"/>
</dbReference>
<feature type="binding site" evidence="3">
    <location>
        <position position="108"/>
    </location>
    <ligand>
        <name>Mn(2+)</name>
        <dbReference type="ChEBI" id="CHEBI:29035"/>
        <label>2</label>
    </ligand>
</feature>
<dbReference type="SUPFAM" id="SSF53187">
    <property type="entry name" value="Zn-dependent exopeptidases"/>
    <property type="match status" value="1"/>
</dbReference>
<dbReference type="Proteomes" id="UP000430975">
    <property type="component" value="Unassembled WGS sequence"/>
</dbReference>
<feature type="binding site" evidence="3">
    <location>
        <position position="167"/>
    </location>
    <ligand>
        <name>Mn(2+)</name>
        <dbReference type="ChEBI" id="CHEBI:29035"/>
        <label>2</label>
    </ligand>
</feature>
<dbReference type="Pfam" id="PF07687">
    <property type="entry name" value="M20_dimer"/>
    <property type="match status" value="1"/>
</dbReference>
<feature type="binding site" evidence="3">
    <location>
        <position position="142"/>
    </location>
    <ligand>
        <name>Mn(2+)</name>
        <dbReference type="ChEBI" id="CHEBI:29035"/>
        <label>2</label>
    </ligand>
</feature>
<evidence type="ECO:0000256" key="1">
    <source>
        <dbReference type="ARBA" id="ARBA00006153"/>
    </source>
</evidence>
<name>A0A6I2GGT1_9LACT</name>
<evidence type="ECO:0000256" key="3">
    <source>
        <dbReference type="PIRSR" id="PIRSR005962-1"/>
    </source>
</evidence>
<dbReference type="AlphaFoldDB" id="A0A6I2GGT1"/>
<evidence type="ECO:0000256" key="2">
    <source>
        <dbReference type="ARBA" id="ARBA00022801"/>
    </source>
</evidence>
<dbReference type="InterPro" id="IPR017439">
    <property type="entry name" value="Amidohydrolase"/>
</dbReference>
<dbReference type="GO" id="GO:0016787">
    <property type="term" value="F:hydrolase activity"/>
    <property type="evidence" value="ECO:0007669"/>
    <property type="project" value="UniProtKB-KW"/>
</dbReference>
<dbReference type="EMBL" id="WJQS01000002">
    <property type="protein sequence ID" value="MRI84731.1"/>
    <property type="molecule type" value="Genomic_DNA"/>
</dbReference>
<evidence type="ECO:0000259" key="4">
    <source>
        <dbReference type="Pfam" id="PF07687"/>
    </source>
</evidence>
<evidence type="ECO:0000313" key="5">
    <source>
        <dbReference type="EMBL" id="MRI84731.1"/>
    </source>
</evidence>
<dbReference type="PIRSF" id="PIRSF005962">
    <property type="entry name" value="Pept_M20D_amidohydro"/>
    <property type="match status" value="1"/>
</dbReference>
<comment type="caution">
    <text evidence="5">The sequence shown here is derived from an EMBL/GenBank/DDBJ whole genome shotgun (WGS) entry which is preliminary data.</text>
</comment>
<dbReference type="RefSeq" id="WP_153863121.1">
    <property type="nucleotide sequence ID" value="NZ_WJQS01000002.1"/>
</dbReference>
<dbReference type="SUPFAM" id="SSF55031">
    <property type="entry name" value="Bacterial exopeptidase dimerisation domain"/>
    <property type="match status" value="1"/>
</dbReference>
<keyword evidence="3" id="KW-0479">Metal-binding</keyword>
<dbReference type="GO" id="GO:0046872">
    <property type="term" value="F:metal ion binding"/>
    <property type="evidence" value="ECO:0007669"/>
    <property type="project" value="UniProtKB-KW"/>
</dbReference>
<accession>A0A6I2GGT1</accession>
<protein>
    <submittedName>
        <fullName evidence="5">Amidohydrolase</fullName>
    </submittedName>
</protein>
<dbReference type="PANTHER" id="PTHR11014:SF63">
    <property type="entry name" value="METALLOPEPTIDASE, PUTATIVE (AFU_ORTHOLOGUE AFUA_6G09600)-RELATED"/>
    <property type="match status" value="1"/>
</dbReference>
<feature type="domain" description="Peptidase M20 dimerisation" evidence="4">
    <location>
        <begin position="189"/>
        <end position="285"/>
    </location>
</feature>
<comment type="cofactor">
    <cofactor evidence="3">
        <name>Mn(2+)</name>
        <dbReference type="ChEBI" id="CHEBI:29035"/>
    </cofactor>
    <text evidence="3">The Mn(2+) ion enhances activity.</text>
</comment>
<evidence type="ECO:0000313" key="6">
    <source>
        <dbReference type="Proteomes" id="UP000430975"/>
    </source>
</evidence>
<feature type="binding site" evidence="3">
    <location>
        <position position="367"/>
    </location>
    <ligand>
        <name>Mn(2+)</name>
        <dbReference type="ChEBI" id="CHEBI:29035"/>
        <label>2</label>
    </ligand>
</feature>
<dbReference type="InterPro" id="IPR036264">
    <property type="entry name" value="Bact_exopeptidase_dim_dom"/>
</dbReference>
<keyword evidence="6" id="KW-1185">Reference proteome</keyword>
<reference evidence="5 6" key="1">
    <citation type="submission" date="2019-11" db="EMBL/GenBank/DDBJ databases">
        <title>Characterisation of Fundicoccus ignavus gen. nov. sp. nov., a novel genus of the family Aerococcaceae isolated from bulk tank milk.</title>
        <authorList>
            <person name="Siebert A."/>
            <person name="Huptas C."/>
            <person name="Wenning M."/>
            <person name="Scherer S."/>
            <person name="Doll E.V."/>
        </authorList>
    </citation>
    <scope>NUCLEOTIDE SEQUENCE [LARGE SCALE GENOMIC DNA]</scope>
    <source>
        <strain evidence="5 6">WS4759</strain>
    </source>
</reference>
<proteinExistence type="inferred from homology"/>
<keyword evidence="2 5" id="KW-0378">Hydrolase</keyword>
<dbReference type="InterPro" id="IPR011650">
    <property type="entry name" value="Peptidase_M20_dimer"/>
</dbReference>
<feature type="binding site" evidence="3">
    <location>
        <position position="106"/>
    </location>
    <ligand>
        <name>Mn(2+)</name>
        <dbReference type="ChEBI" id="CHEBI:29035"/>
        <label>2</label>
    </ligand>
</feature>
<gene>
    <name evidence="5" type="ORF">GIY09_02310</name>
</gene>
<dbReference type="FunFam" id="3.30.70.360:FF:000014">
    <property type="entry name" value="N-acyl-L-amino acid amidohydrolase"/>
    <property type="match status" value="1"/>
</dbReference>
<keyword evidence="3" id="KW-0464">Manganese</keyword>